<sequence>MEIAFCSQELRALFESAQAMRTKFGTDAADTLMTLISELRAAESIEDIVGLHVHTTSAVPPYSIAISTDKRLWLEIRANHVKIPTGSHGFVAWEHVYMIKIMGIENGS</sequence>
<evidence type="ECO:0000313" key="2">
    <source>
        <dbReference type="Proteomes" id="UP000249769"/>
    </source>
</evidence>
<dbReference type="Proteomes" id="UP000249769">
    <property type="component" value="Unassembled WGS sequence"/>
</dbReference>
<dbReference type="EMBL" id="QFOL01000322">
    <property type="protein sequence ID" value="PZP45316.1"/>
    <property type="molecule type" value="Genomic_DNA"/>
</dbReference>
<dbReference type="AlphaFoldDB" id="A0A2W5GHV1"/>
<organism evidence="1 2">
    <name type="scientific">Agrobacterium fabrum</name>
    <dbReference type="NCBI Taxonomy" id="1176649"/>
    <lineage>
        <taxon>Bacteria</taxon>
        <taxon>Pseudomonadati</taxon>
        <taxon>Pseudomonadota</taxon>
        <taxon>Alphaproteobacteria</taxon>
        <taxon>Hyphomicrobiales</taxon>
        <taxon>Rhizobiaceae</taxon>
        <taxon>Rhizobium/Agrobacterium group</taxon>
        <taxon>Agrobacterium</taxon>
        <taxon>Agrobacterium tumefaciens complex</taxon>
    </lineage>
</organism>
<name>A0A2W5GHV1_9HYPH</name>
<evidence type="ECO:0000313" key="1">
    <source>
        <dbReference type="EMBL" id="PZP45316.1"/>
    </source>
</evidence>
<comment type="caution">
    <text evidence="1">The sequence shown here is derived from an EMBL/GenBank/DDBJ whole genome shotgun (WGS) entry which is preliminary data.</text>
</comment>
<accession>A0A2W5GHV1</accession>
<proteinExistence type="predicted"/>
<gene>
    <name evidence="1" type="ORF">DI595_19040</name>
</gene>
<reference evidence="1 2" key="1">
    <citation type="submission" date="2017-08" db="EMBL/GenBank/DDBJ databases">
        <title>Infants hospitalized years apart are colonized by the same room-sourced microbial strains.</title>
        <authorList>
            <person name="Brooks B."/>
            <person name="Olm M.R."/>
            <person name="Firek B.A."/>
            <person name="Baker R."/>
            <person name="Thomas B.C."/>
            <person name="Morowitz M.J."/>
            <person name="Banfield J.F."/>
        </authorList>
    </citation>
    <scope>NUCLEOTIDE SEQUENCE [LARGE SCALE GENOMIC DNA]</scope>
    <source>
        <strain evidence="1">S2_009_000_R2_73</strain>
    </source>
</reference>
<protein>
    <submittedName>
        <fullName evidence="1">Uncharacterized protein</fullName>
    </submittedName>
</protein>